<name>A0A834MR89_VESVU</name>
<accession>A0A834MR89</accession>
<comment type="caution">
    <text evidence="1">The sequence shown here is derived from an EMBL/GenBank/DDBJ whole genome shotgun (WGS) entry which is preliminary data.</text>
</comment>
<dbReference type="AlphaFoldDB" id="A0A834MR89"/>
<dbReference type="Proteomes" id="UP000614350">
    <property type="component" value="Unassembled WGS sequence"/>
</dbReference>
<reference evidence="1" key="1">
    <citation type="journal article" date="2020" name="G3 (Bethesda)">
        <title>High-Quality Assemblies for Three Invasive Social Wasps from the &lt;i&gt;Vespula&lt;/i&gt; Genus.</title>
        <authorList>
            <person name="Harrop T.W.R."/>
            <person name="Guhlin J."/>
            <person name="McLaughlin G.M."/>
            <person name="Permina E."/>
            <person name="Stockwell P."/>
            <person name="Gilligan J."/>
            <person name="Le Lec M.F."/>
            <person name="Gruber M.A.M."/>
            <person name="Quinn O."/>
            <person name="Lovegrove M."/>
            <person name="Duncan E.J."/>
            <person name="Remnant E.J."/>
            <person name="Van Eeckhoven J."/>
            <person name="Graham B."/>
            <person name="Knapp R.A."/>
            <person name="Langford K.W."/>
            <person name="Kronenberg Z."/>
            <person name="Press M.O."/>
            <person name="Eacker S.M."/>
            <person name="Wilson-Rankin E.E."/>
            <person name="Purcell J."/>
            <person name="Lester P.J."/>
            <person name="Dearden P.K."/>
        </authorList>
    </citation>
    <scope>NUCLEOTIDE SEQUENCE</scope>
    <source>
        <strain evidence="1">Marl-1</strain>
    </source>
</reference>
<evidence type="ECO:0000313" key="2">
    <source>
        <dbReference type="Proteomes" id="UP000614350"/>
    </source>
</evidence>
<organism evidence="1 2">
    <name type="scientific">Vespula vulgaris</name>
    <name type="common">Yellow jacket</name>
    <name type="synonym">Wasp</name>
    <dbReference type="NCBI Taxonomy" id="7454"/>
    <lineage>
        <taxon>Eukaryota</taxon>
        <taxon>Metazoa</taxon>
        <taxon>Ecdysozoa</taxon>
        <taxon>Arthropoda</taxon>
        <taxon>Hexapoda</taxon>
        <taxon>Insecta</taxon>
        <taxon>Pterygota</taxon>
        <taxon>Neoptera</taxon>
        <taxon>Endopterygota</taxon>
        <taxon>Hymenoptera</taxon>
        <taxon>Apocrita</taxon>
        <taxon>Aculeata</taxon>
        <taxon>Vespoidea</taxon>
        <taxon>Vespidae</taxon>
        <taxon>Vespinae</taxon>
        <taxon>Vespula</taxon>
    </lineage>
</organism>
<keyword evidence="2" id="KW-1185">Reference proteome</keyword>
<dbReference type="EMBL" id="JACSEA010000022">
    <property type="protein sequence ID" value="KAF7380013.1"/>
    <property type="molecule type" value="Genomic_DNA"/>
</dbReference>
<gene>
    <name evidence="1" type="ORF">HZH66_014368</name>
</gene>
<proteinExistence type="predicted"/>
<evidence type="ECO:0000313" key="1">
    <source>
        <dbReference type="EMBL" id="KAF7380013.1"/>
    </source>
</evidence>
<sequence length="143" mass="16173">MFVVREGEGRNRYRGKYEGDREQGYSIVHVYLSTVSGKDDEDGDKMREKPNLVDKRDIDRNGRKREAFPLSTCFTLLSASDFDNPSSLGKESGYGRFAAETRRVLTEADFAEMGEELNPFRGAAIRWRKESNENVIGGVAAPR</sequence>
<protein>
    <submittedName>
        <fullName evidence="1">Uncharacterized protein</fullName>
    </submittedName>
</protein>